<dbReference type="RefSeq" id="XP_011291436.1">
    <property type="nucleotide sequence ID" value="XM_011293134.2"/>
</dbReference>
<feature type="signal peptide" evidence="7">
    <location>
        <begin position="1"/>
        <end position="23"/>
    </location>
</feature>
<dbReference type="Proteomes" id="UP001652621">
    <property type="component" value="Unplaced"/>
</dbReference>
<dbReference type="InterPro" id="IPR047115">
    <property type="entry name" value="ARSB"/>
</dbReference>
<evidence type="ECO:0000256" key="7">
    <source>
        <dbReference type="SAM" id="SignalP"/>
    </source>
</evidence>
<feature type="domain" description="Sulfatase N-terminal" evidence="8">
    <location>
        <begin position="56"/>
        <end position="376"/>
    </location>
</feature>
<dbReference type="EnsemblMetazoa" id="MDOA003476-RB">
    <property type="protein sequence ID" value="MDOA003476-PB"/>
    <property type="gene ID" value="MDOA003476"/>
</dbReference>
<sequence length="585" mass="65295">MRLFNNLKCGIPFIILTVCGVYSDIELRDKCDKNVPNLFCEGAIKSNGEVTAQKPPHIIFILADDLGFNDVGFRGSSEIPTPNIDALAFSGVILNRYYVNPICTPSRSALMTGKYPIHTGMQHTVLYGAEPRGLPLTEKLMPQYFNELGYSSHIAGKWHLGHYKHEYTPLYRGFSSHVGFWTGHHDYFDHTAVESGQWGLDVRDGMNVGYNLHGKYTTDLVTEESLRVISTHNSTKPLFLYVAHAAVHSGNPYDPLRAPDADVSKMQHIQHFGRRKYAAMVSKLDESVGRIVQQLQKQNMLNDSIIVFSTDNGGPAEGFNLNHASNWPLRGVKNTLWEGGVRGAGLLWSPRLKKKRRLAEQTMHIVDWLPTLLSAIKGDEALLNISSLPLDGISIWVALSNDDVSPRKAILHNIDDIWGSSALTRSDWKVIAGTHYNGAWDGWYGPAGDRNARSYNYKAVRSSLAGRSLATIDMLPTIADISRMRIEANIDCSARMPYLKEGTVCKPLEKPCLFNVKDDPCEKYNLAHKYPSILKALLEELHVINATAVPPSNKPLDPNGFPSKWQYTWTNFGDFEEGNEVVGCI</sequence>
<evidence type="ECO:0000256" key="3">
    <source>
        <dbReference type="ARBA" id="ARBA00022723"/>
    </source>
</evidence>
<organism evidence="9">
    <name type="scientific">Musca domestica</name>
    <name type="common">House fly</name>
    <dbReference type="NCBI Taxonomy" id="7370"/>
    <lineage>
        <taxon>Eukaryota</taxon>
        <taxon>Metazoa</taxon>
        <taxon>Ecdysozoa</taxon>
        <taxon>Arthropoda</taxon>
        <taxon>Hexapoda</taxon>
        <taxon>Insecta</taxon>
        <taxon>Pterygota</taxon>
        <taxon>Neoptera</taxon>
        <taxon>Endopterygota</taxon>
        <taxon>Diptera</taxon>
        <taxon>Brachycera</taxon>
        <taxon>Muscomorpha</taxon>
        <taxon>Muscoidea</taxon>
        <taxon>Muscidae</taxon>
        <taxon>Musca</taxon>
    </lineage>
</organism>
<protein>
    <submittedName>
        <fullName evidence="11">Arylsulfatase B</fullName>
    </submittedName>
</protein>
<dbReference type="AlphaFoldDB" id="A0A1I8MCF7"/>
<keyword evidence="7" id="KW-0732">Signal</keyword>
<dbReference type="GO" id="GO:0008484">
    <property type="term" value="F:sulfuric ester hydrolase activity"/>
    <property type="evidence" value="ECO:0007669"/>
    <property type="project" value="InterPro"/>
</dbReference>
<dbReference type="SUPFAM" id="SSF53649">
    <property type="entry name" value="Alkaline phosphatase-like"/>
    <property type="match status" value="1"/>
</dbReference>
<evidence type="ECO:0000313" key="9">
    <source>
        <dbReference type="EnsemblMetazoa" id="MDOA003476-PB"/>
    </source>
</evidence>
<dbReference type="GO" id="GO:0046872">
    <property type="term" value="F:metal ion binding"/>
    <property type="evidence" value="ECO:0007669"/>
    <property type="project" value="UniProtKB-KW"/>
</dbReference>
<dbReference type="InterPro" id="IPR024607">
    <property type="entry name" value="Sulfatase_CS"/>
</dbReference>
<proteinExistence type="inferred from homology"/>
<evidence type="ECO:0000256" key="2">
    <source>
        <dbReference type="ARBA" id="ARBA00008779"/>
    </source>
</evidence>
<evidence type="ECO:0000256" key="4">
    <source>
        <dbReference type="ARBA" id="ARBA00022801"/>
    </source>
</evidence>
<dbReference type="eggNOG" id="KOG3867">
    <property type="taxonomic scope" value="Eukaryota"/>
</dbReference>
<dbReference type="Gene3D" id="3.40.720.10">
    <property type="entry name" value="Alkaline Phosphatase, subunit A"/>
    <property type="match status" value="1"/>
</dbReference>
<dbReference type="GeneID" id="101889355"/>
<dbReference type="OrthoDB" id="103349at2759"/>
<reference evidence="11" key="2">
    <citation type="submission" date="2025-04" db="UniProtKB">
        <authorList>
            <consortium name="RefSeq"/>
        </authorList>
    </citation>
    <scope>IDENTIFICATION</scope>
    <source>
        <strain evidence="11">Aabys</strain>
    </source>
</reference>
<evidence type="ECO:0000256" key="5">
    <source>
        <dbReference type="ARBA" id="ARBA00022837"/>
    </source>
</evidence>
<evidence type="ECO:0000256" key="1">
    <source>
        <dbReference type="ARBA" id="ARBA00001913"/>
    </source>
</evidence>
<keyword evidence="4" id="KW-0378">Hydrolase</keyword>
<dbReference type="STRING" id="7370.A0A1I8MCF7"/>
<dbReference type="InterPro" id="IPR017850">
    <property type="entry name" value="Alkaline_phosphatase_core_sf"/>
</dbReference>
<dbReference type="PROSITE" id="PS00149">
    <property type="entry name" value="SULFATASE_2"/>
    <property type="match status" value="1"/>
</dbReference>
<gene>
    <name evidence="9" type="primary">101889355</name>
    <name evidence="11" type="synonym">LOC101889355</name>
</gene>
<dbReference type="Pfam" id="PF00884">
    <property type="entry name" value="Sulfatase"/>
    <property type="match status" value="1"/>
</dbReference>
<evidence type="ECO:0000313" key="11">
    <source>
        <dbReference type="RefSeq" id="XP_011291436.1"/>
    </source>
</evidence>
<dbReference type="KEGG" id="mde:101889355"/>
<evidence type="ECO:0000259" key="8">
    <source>
        <dbReference type="Pfam" id="PF00884"/>
    </source>
</evidence>
<dbReference type="PROSITE" id="PS00523">
    <property type="entry name" value="SULFATASE_1"/>
    <property type="match status" value="1"/>
</dbReference>
<comment type="cofactor">
    <cofactor evidence="1">
        <name>Ca(2+)</name>
        <dbReference type="ChEBI" id="CHEBI:29108"/>
    </cofactor>
</comment>
<evidence type="ECO:0000313" key="10">
    <source>
        <dbReference type="Proteomes" id="UP001652621"/>
    </source>
</evidence>
<dbReference type="CDD" id="cd16029">
    <property type="entry name" value="4-S"/>
    <property type="match status" value="1"/>
</dbReference>
<dbReference type="VEuPathDB" id="VectorBase:MDOMA2_013627"/>
<dbReference type="PANTHER" id="PTHR10342:SF273">
    <property type="entry name" value="RE14504P"/>
    <property type="match status" value="1"/>
</dbReference>
<evidence type="ECO:0000256" key="6">
    <source>
        <dbReference type="ARBA" id="ARBA00023180"/>
    </source>
</evidence>
<comment type="similarity">
    <text evidence="2">Belongs to the sulfatase family.</text>
</comment>
<accession>A0A1I8MCF7</accession>
<name>A0A1I8MCF7_MUSDO</name>
<reference evidence="9" key="1">
    <citation type="submission" date="2020-05" db="UniProtKB">
        <authorList>
            <consortium name="EnsemblMetazoa"/>
        </authorList>
    </citation>
    <scope>IDENTIFICATION</scope>
    <source>
        <strain evidence="9">Aabys</strain>
    </source>
</reference>
<feature type="chain" id="PRO_5044560153" evidence="7">
    <location>
        <begin position="24"/>
        <end position="585"/>
    </location>
</feature>
<keyword evidence="3" id="KW-0479">Metal-binding</keyword>
<dbReference type="PANTHER" id="PTHR10342">
    <property type="entry name" value="ARYLSULFATASE"/>
    <property type="match status" value="1"/>
</dbReference>
<dbReference type="Gene3D" id="3.30.1120.10">
    <property type="match status" value="1"/>
</dbReference>
<keyword evidence="5" id="KW-0106">Calcium</keyword>
<dbReference type="InterPro" id="IPR000917">
    <property type="entry name" value="Sulfatase_N"/>
</dbReference>
<dbReference type="VEuPathDB" id="VectorBase:MDOA003476"/>
<keyword evidence="10" id="KW-1185">Reference proteome</keyword>
<keyword evidence="6" id="KW-0325">Glycoprotein</keyword>